<proteinExistence type="predicted"/>
<evidence type="ECO:0000256" key="3">
    <source>
        <dbReference type="SAM" id="SignalP"/>
    </source>
</evidence>
<dbReference type="SUPFAM" id="SSF48452">
    <property type="entry name" value="TPR-like"/>
    <property type="match status" value="3"/>
</dbReference>
<evidence type="ECO:0000313" key="5">
    <source>
        <dbReference type="Proteomes" id="UP001174909"/>
    </source>
</evidence>
<organism evidence="4 5">
    <name type="scientific">Geodia barretti</name>
    <name type="common">Barrett's horny sponge</name>
    <dbReference type="NCBI Taxonomy" id="519541"/>
    <lineage>
        <taxon>Eukaryota</taxon>
        <taxon>Metazoa</taxon>
        <taxon>Porifera</taxon>
        <taxon>Demospongiae</taxon>
        <taxon>Heteroscleromorpha</taxon>
        <taxon>Tetractinellida</taxon>
        <taxon>Astrophorina</taxon>
        <taxon>Geodiidae</taxon>
        <taxon>Geodia</taxon>
    </lineage>
</organism>
<dbReference type="Gene3D" id="1.25.40.10">
    <property type="entry name" value="Tetratricopeptide repeat domain"/>
    <property type="match status" value="5"/>
</dbReference>
<dbReference type="InterPro" id="IPR019734">
    <property type="entry name" value="TPR_rpt"/>
</dbReference>
<evidence type="ECO:0000256" key="2">
    <source>
        <dbReference type="PROSITE-ProRule" id="PRU00339"/>
    </source>
</evidence>
<feature type="repeat" description="TPR" evidence="2">
    <location>
        <begin position="101"/>
        <end position="134"/>
    </location>
</feature>
<dbReference type="PROSITE" id="PS50005">
    <property type="entry name" value="TPR"/>
    <property type="match status" value="4"/>
</dbReference>
<keyword evidence="1 2" id="KW-0802">TPR repeat</keyword>
<keyword evidence="3" id="KW-0732">Signal</keyword>
<dbReference type="InterPro" id="IPR011990">
    <property type="entry name" value="TPR-like_helical_dom_sf"/>
</dbReference>
<keyword evidence="5" id="KW-1185">Reference proteome</keyword>
<feature type="repeat" description="TPR" evidence="2">
    <location>
        <begin position="502"/>
        <end position="535"/>
    </location>
</feature>
<reference evidence="4" key="1">
    <citation type="submission" date="2023-03" db="EMBL/GenBank/DDBJ databases">
        <authorList>
            <person name="Steffen K."/>
            <person name="Cardenas P."/>
        </authorList>
    </citation>
    <scope>NUCLEOTIDE SEQUENCE</scope>
</reference>
<dbReference type="AlphaFoldDB" id="A0AA35WCU8"/>
<gene>
    <name evidence="4" type="ORF">GBAR_LOCUS6624</name>
</gene>
<feature type="repeat" description="TPR" evidence="2">
    <location>
        <begin position="250"/>
        <end position="283"/>
    </location>
</feature>
<accession>A0AA35WCU8</accession>
<evidence type="ECO:0000256" key="1">
    <source>
        <dbReference type="ARBA" id="ARBA00022803"/>
    </source>
</evidence>
<evidence type="ECO:0008006" key="6">
    <source>
        <dbReference type="Google" id="ProtNLM"/>
    </source>
</evidence>
<feature type="repeat" description="TPR" evidence="2">
    <location>
        <begin position="585"/>
        <end position="618"/>
    </location>
</feature>
<sequence>METRSRLILLSHVLLIFLLCPLAYAHFEEVHTLIQAGHYTEATNKLEALAESTNDIAVQSWCYYQIGEIYYNYTHQYTRAIEAYDKILKLEKNGLAAEELFLAIIKKGDVHSRMGNYHEAIQIYDRLIKLAPASHFVHKTGLQKIRDINRALSDLREQQRIAIQYKGTPLAAIAQFQIAELYRNHSQLNQPEKAIEEYASLLEAHPDAIMAPEARWRIAHLRHTVLNQSALAMATYRKVTEDYPSSNFAADALFQMANIHRTTKKYSLAIPIFEKLKQRHPNFWNMHAVLYWTGVCYEQTLNYPKAIASFETFLHAYLPQLDPGYLGQISMHDKSVSEVKAEIRRKIEELAEQMAEVELGRLNKARADRDFSEALSIAQHLIATAPHTPQAEQAAEQLPTLQQLTAIENLREKLQDQNLVPIEVARARLQIGSIYERKPLQDHPKAIEAYQEVSKHHADLTHSAEALYRSGLIYAEQLSAPNEAIQAYKKVIETHPNTLQAMMANFQLGELYRKLHRYNEALQAYETTIGYPERDRYLAGGYKDSFADRAQFRIGRVHYDDRRYNEARFAFEEFIQNRTQSPRLAAAYVYLATICENQSENAQAAYYYKRAENLLPDNPIQMTMLIEEASALGSLQATDSDAVMRFLKENRKRLETAKTGSNQ</sequence>
<protein>
    <recommendedName>
        <fullName evidence="6">Tetratricopeptide repeat protein</fullName>
    </recommendedName>
</protein>
<dbReference type="Pfam" id="PF13174">
    <property type="entry name" value="TPR_6"/>
    <property type="match status" value="4"/>
</dbReference>
<dbReference type="Pfam" id="PF13432">
    <property type="entry name" value="TPR_16"/>
    <property type="match status" value="1"/>
</dbReference>
<dbReference type="EMBL" id="CASHTH010000999">
    <property type="protein sequence ID" value="CAI8009955.1"/>
    <property type="molecule type" value="Genomic_DNA"/>
</dbReference>
<dbReference type="SMART" id="SM00028">
    <property type="entry name" value="TPR"/>
    <property type="match status" value="9"/>
</dbReference>
<evidence type="ECO:0000313" key="4">
    <source>
        <dbReference type="EMBL" id="CAI8009955.1"/>
    </source>
</evidence>
<feature type="chain" id="PRO_5041395292" description="Tetratricopeptide repeat protein" evidence="3">
    <location>
        <begin position="26"/>
        <end position="663"/>
    </location>
</feature>
<dbReference type="Proteomes" id="UP001174909">
    <property type="component" value="Unassembled WGS sequence"/>
</dbReference>
<comment type="caution">
    <text evidence="4">The sequence shown here is derived from an EMBL/GenBank/DDBJ whole genome shotgun (WGS) entry which is preliminary data.</text>
</comment>
<dbReference type="Pfam" id="PF13181">
    <property type="entry name" value="TPR_8"/>
    <property type="match status" value="2"/>
</dbReference>
<dbReference type="PANTHER" id="PTHR12558">
    <property type="entry name" value="CELL DIVISION CYCLE 16,23,27"/>
    <property type="match status" value="1"/>
</dbReference>
<name>A0AA35WCU8_GEOBA</name>
<dbReference type="PANTHER" id="PTHR12558:SF47">
    <property type="entry name" value="LIPOPOLYSACCHARIDE ASSEMBLY PROTEIN B"/>
    <property type="match status" value="1"/>
</dbReference>
<feature type="signal peptide" evidence="3">
    <location>
        <begin position="1"/>
        <end position="25"/>
    </location>
</feature>